<evidence type="ECO:0000313" key="4">
    <source>
        <dbReference type="Proteomes" id="UP000258927"/>
    </source>
</evidence>
<reference evidence="3 4" key="1">
    <citation type="submission" date="2017-05" db="EMBL/GenBank/DDBJ databases">
        <title>Genome Analysis of Maritalea myrionectae HL2708#5.</title>
        <authorList>
            <consortium name="Cotde Inc.-PKNU"/>
            <person name="Jang D."/>
            <person name="Oh H.-M."/>
        </authorList>
    </citation>
    <scope>NUCLEOTIDE SEQUENCE [LARGE SCALE GENOMIC DNA]</scope>
    <source>
        <strain evidence="3 4">HL2708#5</strain>
    </source>
</reference>
<evidence type="ECO:0000259" key="2">
    <source>
        <dbReference type="Pfam" id="PF07331"/>
    </source>
</evidence>
<feature type="transmembrane region" description="Helical" evidence="1">
    <location>
        <begin position="73"/>
        <end position="89"/>
    </location>
</feature>
<feature type="transmembrane region" description="Helical" evidence="1">
    <location>
        <begin position="119"/>
        <end position="143"/>
    </location>
</feature>
<feature type="transmembrane region" description="Helical" evidence="1">
    <location>
        <begin position="95"/>
        <end position="112"/>
    </location>
</feature>
<feature type="transmembrane region" description="Helical" evidence="1">
    <location>
        <begin position="40"/>
        <end position="61"/>
    </location>
</feature>
<dbReference type="InterPro" id="IPR009936">
    <property type="entry name" value="DUF1468"/>
</dbReference>
<keyword evidence="1" id="KW-0472">Membrane</keyword>
<dbReference type="AlphaFoldDB" id="A0A2R4MIY5"/>
<evidence type="ECO:0000313" key="3">
    <source>
        <dbReference type="EMBL" id="AVX05866.1"/>
    </source>
</evidence>
<feature type="domain" description="DUF1468" evidence="2">
    <location>
        <begin position="8"/>
        <end position="142"/>
    </location>
</feature>
<dbReference type="STRING" id="1122213.GCA_000423365_02670"/>
<proteinExistence type="predicted"/>
<sequence length="152" mass="16981">MFFTKRRIGAFLLLGFCITYAVLSQRIPLLPFQQDSAFHARTMPEILSVLAIGICILIIALPSPAEYVELKGKNWIVGFAFLVLMSIYGLTIRPFGFILASTMLLGVGYWLLGERKLWLLAITSIPVAVAFWALMSIGLGVFIEPLPWFLRG</sequence>
<keyword evidence="1" id="KW-1133">Transmembrane helix</keyword>
<dbReference type="Pfam" id="PF07331">
    <property type="entry name" value="TctB"/>
    <property type="match status" value="1"/>
</dbReference>
<name>A0A2R4MIY5_9HYPH</name>
<gene>
    <name evidence="3" type="ORF">MXMO3_03362</name>
</gene>
<dbReference type="Proteomes" id="UP000258927">
    <property type="component" value="Chromosome"/>
</dbReference>
<protein>
    <recommendedName>
        <fullName evidence="2">DUF1468 domain-containing protein</fullName>
    </recommendedName>
</protein>
<dbReference type="KEGG" id="mmyr:MXMO3_03362"/>
<evidence type="ECO:0000256" key="1">
    <source>
        <dbReference type="SAM" id="Phobius"/>
    </source>
</evidence>
<dbReference type="EMBL" id="CP021330">
    <property type="protein sequence ID" value="AVX05866.1"/>
    <property type="molecule type" value="Genomic_DNA"/>
</dbReference>
<organism evidence="3 4">
    <name type="scientific">Maritalea myrionectae</name>
    <dbReference type="NCBI Taxonomy" id="454601"/>
    <lineage>
        <taxon>Bacteria</taxon>
        <taxon>Pseudomonadati</taxon>
        <taxon>Pseudomonadota</taxon>
        <taxon>Alphaproteobacteria</taxon>
        <taxon>Hyphomicrobiales</taxon>
        <taxon>Devosiaceae</taxon>
        <taxon>Maritalea</taxon>
    </lineage>
</organism>
<accession>A0A2R4MIY5</accession>
<dbReference type="RefSeq" id="WP_027835527.1">
    <property type="nucleotide sequence ID" value="NZ_CP021330.1"/>
</dbReference>
<keyword evidence="1" id="KW-0812">Transmembrane</keyword>
<keyword evidence="4" id="KW-1185">Reference proteome</keyword>